<sequence>LELTNYAITQGFNWKYLKNDYVHLIVRCNQDACPRRLHASVIRQGPQFAIKTMNNIHIKGKLLDKPIYRASEMKRDLRRDYDISIPYH</sequence>
<evidence type="ECO:0000313" key="3">
    <source>
        <dbReference type="Proteomes" id="UP000652761"/>
    </source>
</evidence>
<feature type="domain" description="Transposase MuDR plant" evidence="1">
    <location>
        <begin position="3"/>
        <end position="50"/>
    </location>
</feature>
<dbReference type="AlphaFoldDB" id="A0A843TZ09"/>
<dbReference type="OrthoDB" id="1932754at2759"/>
<protein>
    <recommendedName>
        <fullName evidence="1">Transposase MuDR plant domain-containing protein</fullName>
    </recommendedName>
</protein>
<feature type="non-terminal residue" evidence="2">
    <location>
        <position position="88"/>
    </location>
</feature>
<reference evidence="2" key="1">
    <citation type="submission" date="2017-07" db="EMBL/GenBank/DDBJ databases">
        <title>Taro Niue Genome Assembly and Annotation.</title>
        <authorList>
            <person name="Atibalentja N."/>
            <person name="Keating K."/>
            <person name="Fields C.J."/>
        </authorList>
    </citation>
    <scope>NUCLEOTIDE SEQUENCE</scope>
    <source>
        <strain evidence="2">Niue_2</strain>
        <tissue evidence="2">Leaf</tissue>
    </source>
</reference>
<comment type="caution">
    <text evidence="2">The sequence shown here is derived from an EMBL/GenBank/DDBJ whole genome shotgun (WGS) entry which is preliminary data.</text>
</comment>
<evidence type="ECO:0000259" key="1">
    <source>
        <dbReference type="Pfam" id="PF03108"/>
    </source>
</evidence>
<dbReference type="EMBL" id="NMUH01000248">
    <property type="protein sequence ID" value="MQL75356.1"/>
    <property type="molecule type" value="Genomic_DNA"/>
</dbReference>
<name>A0A843TZ09_COLES</name>
<dbReference type="Pfam" id="PF03108">
    <property type="entry name" value="DBD_Tnp_Mut"/>
    <property type="match status" value="1"/>
</dbReference>
<gene>
    <name evidence="2" type="ORF">Taro_007726</name>
</gene>
<proteinExistence type="predicted"/>
<evidence type="ECO:0000313" key="2">
    <source>
        <dbReference type="EMBL" id="MQL75356.1"/>
    </source>
</evidence>
<dbReference type="InterPro" id="IPR004332">
    <property type="entry name" value="Transposase_MuDR"/>
</dbReference>
<dbReference type="Proteomes" id="UP000652761">
    <property type="component" value="Unassembled WGS sequence"/>
</dbReference>
<keyword evidence="3" id="KW-1185">Reference proteome</keyword>
<organism evidence="2 3">
    <name type="scientific">Colocasia esculenta</name>
    <name type="common">Wild taro</name>
    <name type="synonym">Arum esculentum</name>
    <dbReference type="NCBI Taxonomy" id="4460"/>
    <lineage>
        <taxon>Eukaryota</taxon>
        <taxon>Viridiplantae</taxon>
        <taxon>Streptophyta</taxon>
        <taxon>Embryophyta</taxon>
        <taxon>Tracheophyta</taxon>
        <taxon>Spermatophyta</taxon>
        <taxon>Magnoliopsida</taxon>
        <taxon>Liliopsida</taxon>
        <taxon>Araceae</taxon>
        <taxon>Aroideae</taxon>
        <taxon>Colocasieae</taxon>
        <taxon>Colocasia</taxon>
    </lineage>
</organism>
<accession>A0A843TZ09</accession>